<organism evidence="1 2">
    <name type="scientific">Luteolibacter luteus</name>
    <dbReference type="NCBI Taxonomy" id="2728835"/>
    <lineage>
        <taxon>Bacteria</taxon>
        <taxon>Pseudomonadati</taxon>
        <taxon>Verrucomicrobiota</taxon>
        <taxon>Verrucomicrobiia</taxon>
        <taxon>Verrucomicrobiales</taxon>
        <taxon>Verrucomicrobiaceae</taxon>
        <taxon>Luteolibacter</taxon>
    </lineage>
</organism>
<dbReference type="Pfam" id="PF14284">
    <property type="entry name" value="PcfJ"/>
    <property type="match status" value="1"/>
</dbReference>
<dbReference type="InterPro" id="IPR025586">
    <property type="entry name" value="PcfJ"/>
</dbReference>
<sequence>MAAFSCNWIRSPQDWNPGSDLPVEEQWSSLLRHLFAKWPVPAFMDSVWMLPGDLVRKERRWYCHIAEGGSWRSALDLPRGLSRRAIHLAMDSPAHLDLVQAFRWGQLRALGAKEELVGEVLASSMAKRLSNEAIWSRLLEKVAACPGFEPSDFGIIADLVVDLLDHGHEQRAGWLLDHSLPDLRGHCYRRWQSLLNAAEANGIRFRDKQLTRSGLRAELRHFSNSRWDPMEGVSAFEIIRRTGLGELFGWTIVELRCHARLAREGDAMRHCVEGYWRACHAGRCAIFSLARRPAGEDSDKIIPHVTIEVHRESRRIVQLRGKWNRWPFPLERSIIEEWAHRNGLEMAV</sequence>
<dbReference type="Proteomes" id="UP000501812">
    <property type="component" value="Chromosome"/>
</dbReference>
<reference evidence="1 2" key="1">
    <citation type="submission" date="2020-04" db="EMBL/GenBank/DDBJ databases">
        <title>Luteolibacter sp. G-1-1-1 isolated from soil.</title>
        <authorList>
            <person name="Dahal R.H."/>
        </authorList>
    </citation>
    <scope>NUCLEOTIDE SEQUENCE [LARGE SCALE GENOMIC DNA]</scope>
    <source>
        <strain evidence="1 2">G-1-1-1</strain>
    </source>
</reference>
<proteinExistence type="predicted"/>
<dbReference type="EMBL" id="CP051774">
    <property type="protein sequence ID" value="QJE96021.1"/>
    <property type="molecule type" value="Genomic_DNA"/>
</dbReference>
<protein>
    <submittedName>
        <fullName evidence="1">Uncharacterized protein</fullName>
    </submittedName>
</protein>
<accession>A0A858RHG7</accession>
<keyword evidence="2" id="KW-1185">Reference proteome</keyword>
<name>A0A858RHG7_9BACT</name>
<evidence type="ECO:0000313" key="1">
    <source>
        <dbReference type="EMBL" id="QJE96021.1"/>
    </source>
</evidence>
<gene>
    <name evidence="1" type="ORF">HHL09_09570</name>
</gene>
<dbReference type="RefSeq" id="WP_169454334.1">
    <property type="nucleotide sequence ID" value="NZ_CP051774.1"/>
</dbReference>
<evidence type="ECO:0000313" key="2">
    <source>
        <dbReference type="Proteomes" id="UP000501812"/>
    </source>
</evidence>
<dbReference type="KEGG" id="luo:HHL09_09570"/>
<dbReference type="AlphaFoldDB" id="A0A858RHG7"/>